<accession>A0ABQ0CY37</accession>
<evidence type="ECO:0000259" key="2">
    <source>
        <dbReference type="Pfam" id="PF20248"/>
    </source>
</evidence>
<keyword evidence="4" id="KW-1185">Reference proteome</keyword>
<dbReference type="InterPro" id="IPR046538">
    <property type="entry name" value="DUF6603"/>
</dbReference>
<sequence length="1721" mass="186722">MTVASDSPGRDEPTNSSLVATGATTYSIYASSSGKRPSENVGVLSAGSLVDEFVAGLNPDKVITLSTTPDPTASFDASDETLKWFQNLDADATGSLTVDDSAAKNIESFEFKLSQPWPLVFSSASDVLLFTFGSTGLLGDGATGSRIESPGIDPTGNMLTCGLDFVKMEDITGVKVKEVFEKANRSGLAEYVPYAILNLEVTLKKPEADAPPRRNALWFVPSADKRLETRLQFQLSQFEALQDLFSIALKGLVIDSADVVYKSKMLLALTENGEKPLSDGEVAFSIECSVKGASSTVSMLAGVEFTISTINFTFMFLSPDPLPGILTWLAGLAEDDDVETVVKEFLNKEEDGTKVLPAATLRRLRVTLDTRKDPQNPRLGSFSFDIEVSASFGRGENTNTPVFLITYTWDRSIGTYDFSTSDDLDLEPSGEKWAILKPVTTSPASYIDIATLIPGQKVVNIPDTLPSEITVASIHLSQESFSLRCVATARPRSPGSAPQPYLGAVVLSAYFNWGKSSAFTFDVGISVGIDPPEDSEFDIPAAFFGSLSYASTNQSWELKASINGLYAAVLAEFFDEDAKDHIGPLIKSIAINTLSVEYAYERPQGGTSSTTVGSSFAISGDLVIAGLRLNLEFTYNSSGFVFSAALNPEEKSASIGDILTAMLGSEFDIPDFVYNTVLVGDNEDAFRIDIQKKTTRVNHGDIISFQFLAQLNIGHLQILFSQLHSTSWGAKDPSKRLFKAAINGFGAMELEIPLIGTLTQPLDELYFLFAQDPKPPRAPGQLTGLTREDVAQFNSGLGANQLIVADKIKPDQAKPSDLLVPSGCHFAVIIRDATGQSICLLNYSFMKPQPSSSRALMDPASGVREGRRRTEDEMDDGGPSAQAPYKKVAGPLAISNVGLKYKDKKLSIVFDATFQLGPIGFSLLGFSLNAQFETLDKLPIIDVNIDGLAASFDRSPLTIAGIIVHGNDGAMDYYAGGLIIGFRPYQFQAAGFYGVITLKNSGNSFQTVFVFAKLNGPLMTLGFAEISGICGGFGYNSNMRLPSIDQVSDFPFINSSRLSGNDNAQEVLLELVDPSAGGWFQPLDSTYWGAIGMKLSAFRMLSIDAVVAVQFGNSVKLGIFAAAVCDIPSARSRLKLAHAELGIAAVLDFDYGFLKIESQLSPRSYILSPNCHLTGGCALCYWFDAPLADRARIGDFVFTLGGYHQAFNAPVGYPNPPRLGISWDVGGGLSISGEAYFAITTKACMAGGRLHAAFRAGPLSAWFDAFANFLINYRPFYFDMSAGVSVGVGFIIDFWFISIRISVQIGAELYLWGPPVAGRVHVDFWIVAFDINFGDYISKDETVSLSEFYELVLQDSPASSFASAKALTAGKSMESKQQSIAASSTLTRSKNEAHNFLAESGLLNPNDEPERGQADPWTVRAGTFVFVVECKMAITALRTSDSGAPILRYNDVFSKPMKLTRPMTSILQIQVEHEDGSNPGEDWQFERYIQPLPSALWAKYDRRTDPRQSGNNVSDLLNANDGSLALMAGVRVTAPKPTMSPDPFPAYKVADADLQELTAERPFPAMVTAEDAWAPVKPDDVVTKRYEDVHEAWANPVLEEKGQRGFVGALAQSLGFSDVSGLKSIAGIPDRLKKGFMNMYVASPLLTADVESETVVGARSRKPRHFDDSSILARIIDAETKIDELLKWKDQQTKRGTELKEMMKDILEMLRDHVDRLDSDK</sequence>
<dbReference type="Proteomes" id="UP001562357">
    <property type="component" value="Unassembled WGS sequence"/>
</dbReference>
<reference evidence="4" key="1">
    <citation type="submission" date="2024-06" db="EMBL/GenBank/DDBJ databases">
        <title>Draft Genome Sequences of Epichloe bromicola Strains Isolated from Elymus ciliaris.</title>
        <authorList>
            <consortium name="Epichloe bromicola genome sequencing consortium"/>
            <person name="Miura A."/>
            <person name="Imano S."/>
            <person name="Ashida A."/>
            <person name="Sato I."/>
            <person name="Chiba S."/>
            <person name="Tanaka A."/>
            <person name="Camagna M."/>
            <person name="Takemoto D."/>
        </authorList>
    </citation>
    <scope>NUCLEOTIDE SEQUENCE [LARGE SCALE GENOMIC DNA]</scope>
    <source>
        <strain evidence="4">DP</strain>
    </source>
</reference>
<comment type="caution">
    <text evidence="3">The sequence shown here is derived from an EMBL/GenBank/DDBJ whole genome shotgun (WGS) entry which is preliminary data.</text>
</comment>
<feature type="domain" description="DUF6603" evidence="2">
    <location>
        <begin position="886"/>
        <end position="1426"/>
    </location>
</feature>
<protein>
    <recommendedName>
        <fullName evidence="2">DUF6603 domain-containing protein</fullName>
    </recommendedName>
</protein>
<dbReference type="EMBL" id="BAAFGZ010000400">
    <property type="protein sequence ID" value="GAB0138351.1"/>
    <property type="molecule type" value="Genomic_DNA"/>
</dbReference>
<dbReference type="Pfam" id="PF20248">
    <property type="entry name" value="DUF6603"/>
    <property type="match status" value="1"/>
</dbReference>
<proteinExistence type="predicted"/>
<evidence type="ECO:0000313" key="3">
    <source>
        <dbReference type="EMBL" id="GAB0138351.1"/>
    </source>
</evidence>
<evidence type="ECO:0000256" key="1">
    <source>
        <dbReference type="SAM" id="MobiDB-lite"/>
    </source>
</evidence>
<name>A0ABQ0CY37_9HYPO</name>
<feature type="region of interest" description="Disordered" evidence="1">
    <location>
        <begin position="850"/>
        <end position="882"/>
    </location>
</feature>
<organism evidence="3 4">
    <name type="scientific">Epichloe bromicola</name>
    <dbReference type="NCBI Taxonomy" id="79588"/>
    <lineage>
        <taxon>Eukaryota</taxon>
        <taxon>Fungi</taxon>
        <taxon>Dikarya</taxon>
        <taxon>Ascomycota</taxon>
        <taxon>Pezizomycotina</taxon>
        <taxon>Sordariomycetes</taxon>
        <taxon>Hypocreomycetidae</taxon>
        <taxon>Hypocreales</taxon>
        <taxon>Clavicipitaceae</taxon>
        <taxon>Epichloe</taxon>
    </lineage>
</organism>
<gene>
    <name evidence="3" type="primary">g6586</name>
    <name evidence="3" type="ORF">EsDP_00006586</name>
</gene>
<evidence type="ECO:0000313" key="4">
    <source>
        <dbReference type="Proteomes" id="UP001562357"/>
    </source>
</evidence>